<keyword evidence="3" id="KW-1185">Reference proteome</keyword>
<evidence type="ECO:0008006" key="4">
    <source>
        <dbReference type="Google" id="ProtNLM"/>
    </source>
</evidence>
<dbReference type="OrthoDB" id="1729768at2759"/>
<dbReference type="Gene3D" id="3.30.200.20">
    <property type="entry name" value="Phosphorylase Kinase, domain 1"/>
    <property type="match status" value="1"/>
</dbReference>
<dbReference type="Proteomes" id="UP000187203">
    <property type="component" value="Unassembled WGS sequence"/>
</dbReference>
<evidence type="ECO:0000313" key="3">
    <source>
        <dbReference type="Proteomes" id="UP000187203"/>
    </source>
</evidence>
<dbReference type="PANTHER" id="PTHR46562">
    <property type="entry name" value="SERINE/THREONINE-KINASE ULK4-LIKE PROTEIN-RELATED"/>
    <property type="match status" value="1"/>
</dbReference>
<dbReference type="GO" id="GO:0000914">
    <property type="term" value="P:phragmoplast assembly"/>
    <property type="evidence" value="ECO:0007669"/>
    <property type="project" value="InterPro"/>
</dbReference>
<dbReference type="EMBL" id="AWUE01015340">
    <property type="protein sequence ID" value="OMO98400.1"/>
    <property type="molecule type" value="Genomic_DNA"/>
</dbReference>
<evidence type="ECO:0000313" key="2">
    <source>
        <dbReference type="EMBL" id="OMO98400.1"/>
    </source>
</evidence>
<sequence>MNHYHVYEAIGHGKYSNVYKGRKKKTIEYFAIKSVDKSQRSKVLQEDGKLPEDSIHFLASDIVRALL</sequence>
<proteinExistence type="predicted"/>
<organism evidence="2 3">
    <name type="scientific">Corchorus olitorius</name>
    <dbReference type="NCBI Taxonomy" id="93759"/>
    <lineage>
        <taxon>Eukaryota</taxon>
        <taxon>Viridiplantae</taxon>
        <taxon>Streptophyta</taxon>
        <taxon>Embryophyta</taxon>
        <taxon>Tracheophyta</taxon>
        <taxon>Spermatophyta</taxon>
        <taxon>Magnoliopsida</taxon>
        <taxon>eudicotyledons</taxon>
        <taxon>Gunneridae</taxon>
        <taxon>Pentapetalae</taxon>
        <taxon>rosids</taxon>
        <taxon>malvids</taxon>
        <taxon>Malvales</taxon>
        <taxon>Malvaceae</taxon>
        <taxon>Grewioideae</taxon>
        <taxon>Apeibeae</taxon>
        <taxon>Corchorus</taxon>
    </lineage>
</organism>
<dbReference type="GO" id="GO:0008017">
    <property type="term" value="F:microtubule binding"/>
    <property type="evidence" value="ECO:0007669"/>
    <property type="project" value="InterPro"/>
</dbReference>
<protein>
    <recommendedName>
        <fullName evidence="4">Protein kinase domain-containing protein</fullName>
    </recommendedName>
</protein>
<accession>A0A1R3JUE0</accession>
<dbReference type="InterPro" id="IPR017441">
    <property type="entry name" value="Protein_kinase_ATP_BS"/>
</dbReference>
<dbReference type="AlphaFoldDB" id="A0A1R3JUE0"/>
<keyword evidence="1" id="KW-0067">ATP-binding</keyword>
<dbReference type="InterPro" id="IPR044591">
    <property type="entry name" value="RUK"/>
</dbReference>
<reference evidence="3" key="1">
    <citation type="submission" date="2013-09" db="EMBL/GenBank/DDBJ databases">
        <title>Corchorus olitorius genome sequencing.</title>
        <authorList>
            <person name="Alam M."/>
            <person name="Haque M.S."/>
            <person name="Islam M.S."/>
            <person name="Emdad E.M."/>
            <person name="Islam M.M."/>
            <person name="Ahmed B."/>
            <person name="Halim A."/>
            <person name="Hossen Q.M.M."/>
            <person name="Hossain M.Z."/>
            <person name="Ahmed R."/>
            <person name="Khan M.M."/>
            <person name="Islam R."/>
            <person name="Rashid M.M."/>
            <person name="Khan S.A."/>
            <person name="Rahman M.S."/>
            <person name="Alam M."/>
            <person name="Yahiya A.S."/>
            <person name="Khan M.S."/>
            <person name="Azam M.S."/>
            <person name="Haque T."/>
            <person name="Lashkar M.Z.H."/>
            <person name="Akhand A.I."/>
            <person name="Morshed G."/>
            <person name="Roy S."/>
            <person name="Uddin K.S."/>
            <person name="Rabeya T."/>
            <person name="Hossain A.S."/>
            <person name="Chowdhury A."/>
            <person name="Snigdha A.R."/>
            <person name="Mortoza M.S."/>
            <person name="Matin S.A."/>
            <person name="Hoque S.M.E."/>
            <person name="Islam M.K."/>
            <person name="Roy D.K."/>
            <person name="Haider R."/>
            <person name="Moosa M.M."/>
            <person name="Elias S.M."/>
            <person name="Hasan A.M."/>
            <person name="Jahan S."/>
            <person name="Shafiuddin M."/>
            <person name="Mahmood N."/>
            <person name="Shommy N.S."/>
        </authorList>
    </citation>
    <scope>NUCLEOTIDE SEQUENCE [LARGE SCALE GENOMIC DNA]</scope>
    <source>
        <strain evidence="3">cv. O-4</strain>
    </source>
</reference>
<feature type="binding site" evidence="1">
    <location>
        <position position="33"/>
    </location>
    <ligand>
        <name>ATP</name>
        <dbReference type="ChEBI" id="CHEBI:30616"/>
    </ligand>
</feature>
<dbReference type="PROSITE" id="PS00107">
    <property type="entry name" value="PROTEIN_KINASE_ATP"/>
    <property type="match status" value="1"/>
</dbReference>
<dbReference type="InterPro" id="IPR011009">
    <property type="entry name" value="Kinase-like_dom_sf"/>
</dbReference>
<dbReference type="PANTHER" id="PTHR46562:SF1">
    <property type="entry name" value="SERINE_THREONINE-PROTEIN KINASE ULK4"/>
    <property type="match status" value="1"/>
</dbReference>
<gene>
    <name evidence="2" type="ORF">COLO4_13940</name>
</gene>
<evidence type="ECO:0000256" key="1">
    <source>
        <dbReference type="PROSITE-ProRule" id="PRU10141"/>
    </source>
</evidence>
<dbReference type="GO" id="GO:0005524">
    <property type="term" value="F:ATP binding"/>
    <property type="evidence" value="ECO:0007669"/>
    <property type="project" value="UniProtKB-UniRule"/>
</dbReference>
<dbReference type="SUPFAM" id="SSF56112">
    <property type="entry name" value="Protein kinase-like (PK-like)"/>
    <property type="match status" value="1"/>
</dbReference>
<dbReference type="STRING" id="93759.A0A1R3JUE0"/>
<name>A0A1R3JUE0_9ROSI</name>
<comment type="caution">
    <text evidence="2">The sequence shown here is derived from an EMBL/GenBank/DDBJ whole genome shotgun (WGS) entry which is preliminary data.</text>
</comment>
<keyword evidence="1" id="KW-0547">Nucleotide-binding</keyword>